<protein>
    <submittedName>
        <fullName evidence="1">Uncharacterized protein</fullName>
    </submittedName>
</protein>
<organism evidence="1 2">
    <name type="scientific">candidate division WWE3 bacterium RIFOXYC1_FULL_39_7</name>
    <dbReference type="NCBI Taxonomy" id="1802643"/>
    <lineage>
        <taxon>Bacteria</taxon>
        <taxon>Katanobacteria</taxon>
    </lineage>
</organism>
<dbReference type="EMBL" id="MEWA01000044">
    <property type="protein sequence ID" value="OGC68452.1"/>
    <property type="molecule type" value="Genomic_DNA"/>
</dbReference>
<accession>A0A1F4WGC1</accession>
<dbReference type="Pfam" id="PF18928">
    <property type="entry name" value="DUF5677"/>
    <property type="match status" value="1"/>
</dbReference>
<dbReference type="Proteomes" id="UP000179113">
    <property type="component" value="Unassembled WGS sequence"/>
</dbReference>
<dbReference type="AlphaFoldDB" id="A0A1F4WGC1"/>
<proteinExistence type="predicted"/>
<dbReference type="InterPro" id="IPR043733">
    <property type="entry name" value="DUF5677"/>
</dbReference>
<evidence type="ECO:0000313" key="1">
    <source>
        <dbReference type="EMBL" id="OGC68452.1"/>
    </source>
</evidence>
<sequence length="260" mass="29982">MNLKNLQELINKFIDGTNQLARGPLKYTSKLGPIAHGAFRRDYLTLETIYLLSKEPTERFTVFGNSCMDLFRRTFEDMIALEYMSFKGGDQMANKFMAFKAVEAMRDINYLKKASYPIDPKFEKEITEDFEKVKKRFADKRSPDGVRRDWAGVDVETMVQELLTANIIKADESRVLLQTYQASCYKNHFSPTDIHAFLNDKLFEFSNKTDMEQSMLFTLSSVTKMAARLIAESEADLQGLETVKETWKTLLSAHETKILD</sequence>
<evidence type="ECO:0000313" key="2">
    <source>
        <dbReference type="Proteomes" id="UP000179113"/>
    </source>
</evidence>
<reference evidence="1 2" key="1">
    <citation type="journal article" date="2016" name="Nat. Commun.">
        <title>Thousands of microbial genomes shed light on interconnected biogeochemical processes in an aquifer system.</title>
        <authorList>
            <person name="Anantharaman K."/>
            <person name="Brown C.T."/>
            <person name="Hug L.A."/>
            <person name="Sharon I."/>
            <person name="Castelle C.J."/>
            <person name="Probst A.J."/>
            <person name="Thomas B.C."/>
            <person name="Singh A."/>
            <person name="Wilkins M.J."/>
            <person name="Karaoz U."/>
            <person name="Brodie E.L."/>
            <person name="Williams K.H."/>
            <person name="Hubbard S.S."/>
            <person name="Banfield J.F."/>
        </authorList>
    </citation>
    <scope>NUCLEOTIDE SEQUENCE [LARGE SCALE GENOMIC DNA]</scope>
</reference>
<comment type="caution">
    <text evidence="1">The sequence shown here is derived from an EMBL/GenBank/DDBJ whole genome shotgun (WGS) entry which is preliminary data.</text>
</comment>
<name>A0A1F4WGC1_UNCKA</name>
<gene>
    <name evidence="1" type="ORF">A2415_00255</name>
</gene>